<feature type="active site" description="Proton donor" evidence="5">
    <location>
        <position position="405"/>
    </location>
</feature>
<proteinExistence type="inferred from homology"/>
<dbReference type="SUPFAM" id="SSF51445">
    <property type="entry name" value="(Trans)glycosidases"/>
    <property type="match status" value="1"/>
</dbReference>
<evidence type="ECO:0000256" key="5">
    <source>
        <dbReference type="PROSITE-ProRule" id="PRU01100"/>
    </source>
</evidence>
<dbReference type="InterPro" id="IPR032812">
    <property type="entry name" value="SbsA_Ig"/>
</dbReference>
<dbReference type="Pfam" id="PF02156">
    <property type="entry name" value="Glyco_hydro_26"/>
    <property type="match status" value="2"/>
</dbReference>
<feature type="active site" description="Nucleophile" evidence="5">
    <location>
        <position position="494"/>
    </location>
</feature>
<gene>
    <name evidence="7" type="ORF">KL86DYS2_13464</name>
</gene>
<dbReference type="PANTHER" id="PTHR40079">
    <property type="entry name" value="MANNAN ENDO-1,4-BETA-MANNOSIDASE E-RELATED"/>
    <property type="match status" value="1"/>
</dbReference>
<keyword evidence="3 5" id="KW-0378">Hydrolase</keyword>
<dbReference type="PANTHER" id="PTHR40079:SF4">
    <property type="entry name" value="GH26 DOMAIN-CONTAINING PROTEIN-RELATED"/>
    <property type="match status" value="1"/>
</dbReference>
<evidence type="ECO:0000256" key="4">
    <source>
        <dbReference type="ARBA" id="ARBA00023295"/>
    </source>
</evidence>
<dbReference type="AlphaFoldDB" id="A0A212KAS2"/>
<accession>A0A212KAS2</accession>
<sequence>MKKIAQNIFYILLGVILMTACTDVDDPVIGDPGVPQLASSTPADGTTDLPEGDITIVLNYDQNIFCPKAGQEKITLEGATITDVSFKLSQITIKATGLEKGKTYKLVVPAGVVLGPTYTEAPETTISFTTKADPVITATLCNPNATAQAKKVYQFLVESYKQKVISGTMANVNWNVEEAEAVHTLTGKYPALNTFDYVHLPYSPSNWIDYSDISPVKNWWDAGGLVSIMWHWNVPVSARLWNGNVAMPSDWSGNVQLTDASALEGFASAKVNDIIRVAIKDVASGAQGSLKGSDWGQIADGYEYFSISGDYYEMKITDGILTKLKSSGLIISGHDYTVTAVYLIPADSNGDYAFYKADTYFDAAKATVEGTRENEVFKADLAKVATSLKQLQSEGIAVIWRPFHEAAGGWFWWGKDADSCKKLWIAMFDYFKSQGVNNLIWVWTSESDDSSWYPGDEYVDIIGRDLYSKNTSDCVSIYQSEFARYGHKVIALSECGTVGLLSEQWSAGARWAWFMPWYGKADSGSKHATDEWWKDAMKQTYVITRDQVPSMK</sequence>
<keyword evidence="2" id="KW-0732">Signal</keyword>
<evidence type="ECO:0000259" key="6">
    <source>
        <dbReference type="PROSITE" id="PS51764"/>
    </source>
</evidence>
<dbReference type="PROSITE" id="PS51764">
    <property type="entry name" value="GH26"/>
    <property type="match status" value="1"/>
</dbReference>
<evidence type="ECO:0000256" key="2">
    <source>
        <dbReference type="ARBA" id="ARBA00022729"/>
    </source>
</evidence>
<organism evidence="7">
    <name type="scientific">uncultured Dysgonomonas sp</name>
    <dbReference type="NCBI Taxonomy" id="206096"/>
    <lineage>
        <taxon>Bacteria</taxon>
        <taxon>Pseudomonadati</taxon>
        <taxon>Bacteroidota</taxon>
        <taxon>Bacteroidia</taxon>
        <taxon>Bacteroidales</taxon>
        <taxon>Dysgonomonadaceae</taxon>
        <taxon>Dysgonomonas</taxon>
        <taxon>environmental samples</taxon>
    </lineage>
</organism>
<dbReference type="InterPro" id="IPR022790">
    <property type="entry name" value="GH26_dom"/>
</dbReference>
<evidence type="ECO:0000256" key="3">
    <source>
        <dbReference type="ARBA" id="ARBA00022801"/>
    </source>
</evidence>
<dbReference type="RefSeq" id="WP_296952308.1">
    <property type="nucleotide sequence ID" value="NZ_LT599021.1"/>
</dbReference>
<comment type="similarity">
    <text evidence="1 5">Belongs to the glycosyl hydrolase 26 family.</text>
</comment>
<protein>
    <recommendedName>
        <fullName evidence="6">GH26 domain-containing protein</fullName>
    </recommendedName>
</protein>
<feature type="domain" description="GH26" evidence="6">
    <location>
        <begin position="147"/>
        <end position="546"/>
    </location>
</feature>
<dbReference type="Pfam" id="PF13205">
    <property type="entry name" value="Big_5"/>
    <property type="match status" value="1"/>
</dbReference>
<dbReference type="GO" id="GO:0006080">
    <property type="term" value="P:substituted mannan metabolic process"/>
    <property type="evidence" value="ECO:0007669"/>
    <property type="project" value="InterPro"/>
</dbReference>
<dbReference type="PROSITE" id="PS51257">
    <property type="entry name" value="PROKAR_LIPOPROTEIN"/>
    <property type="match status" value="1"/>
</dbReference>
<reference evidence="7" key="1">
    <citation type="submission" date="2016-04" db="EMBL/GenBank/DDBJ databases">
        <authorList>
            <person name="Evans L.H."/>
            <person name="Alamgir A."/>
            <person name="Owens N."/>
            <person name="Weber N.D."/>
            <person name="Virtaneva K."/>
            <person name="Barbian K."/>
            <person name="Babar A."/>
            <person name="Rosenke K."/>
        </authorList>
    </citation>
    <scope>NUCLEOTIDE SEQUENCE</scope>
    <source>
        <strain evidence="7">86-2</strain>
    </source>
</reference>
<name>A0A212KAS2_9BACT</name>
<dbReference type="InterPro" id="IPR000805">
    <property type="entry name" value="Glyco_hydro_26"/>
</dbReference>
<keyword evidence="4 5" id="KW-0326">Glycosidase</keyword>
<evidence type="ECO:0000256" key="1">
    <source>
        <dbReference type="ARBA" id="ARBA00007754"/>
    </source>
</evidence>
<dbReference type="Gene3D" id="3.20.20.80">
    <property type="entry name" value="Glycosidases"/>
    <property type="match status" value="2"/>
</dbReference>
<dbReference type="EMBL" id="FLUL01000001">
    <property type="protein sequence ID" value="SBW08793.1"/>
    <property type="molecule type" value="Genomic_DNA"/>
</dbReference>
<dbReference type="InterPro" id="IPR017853">
    <property type="entry name" value="GH"/>
</dbReference>
<evidence type="ECO:0000313" key="7">
    <source>
        <dbReference type="EMBL" id="SBW08793.1"/>
    </source>
</evidence>
<dbReference type="GO" id="GO:0016985">
    <property type="term" value="F:mannan endo-1,4-beta-mannosidase activity"/>
    <property type="evidence" value="ECO:0007669"/>
    <property type="project" value="InterPro"/>
</dbReference>